<evidence type="ECO:0000256" key="1">
    <source>
        <dbReference type="SAM" id="Phobius"/>
    </source>
</evidence>
<dbReference type="EMBL" id="AP024480">
    <property type="protein sequence ID" value="BCS80918.1"/>
    <property type="molecule type" value="Genomic_DNA"/>
</dbReference>
<dbReference type="Proteomes" id="UP000663623">
    <property type="component" value="Chromosome"/>
</dbReference>
<keyword evidence="1" id="KW-0812">Transmembrane</keyword>
<sequence>MKKGDSFILDFWEKIFLFFQKISLFYWIKKITKNKSYFLVDMWVLGHLVLAFVSTLITYYIGAKCRVIIWIVITYAILRVFEIIVYQFNVLFFDNYRNKKKGEPYKIKSATRMVILLLHNYFEVMMWYSALMISILLLNGNFTKQKSWWDYIRANVLNVATFNSDDIQNITGEFTSVLSNFVFLENMTGLIMTIICLARFINLLPNVEREDD</sequence>
<accession>A0ABM7NLC4</accession>
<protein>
    <submittedName>
        <fullName evidence="2">Uncharacterized protein</fullName>
    </submittedName>
</protein>
<name>A0ABM7NLC4_9FIRM</name>
<keyword evidence="3" id="KW-1185">Reference proteome</keyword>
<gene>
    <name evidence="2" type="ORF">CaldiYA01_08780</name>
</gene>
<keyword evidence="1" id="KW-0472">Membrane</keyword>
<reference evidence="2 3" key="1">
    <citation type="submission" date="2021-02" db="EMBL/GenBank/DDBJ databases">
        <title>Nitrogen-fixing ability and nitrogen fixation related genes of thermophilic fermentative bacteria in the genus Caldicellulosiruptor.</title>
        <authorList>
            <person name="Chen Y."/>
            <person name="Nishihara A."/>
            <person name="Haruta S."/>
        </authorList>
    </citation>
    <scope>NUCLEOTIDE SEQUENCE [LARGE SCALE GENOMIC DNA]</scope>
    <source>
        <strain evidence="2 3">YA01</strain>
    </source>
</reference>
<organism evidence="2 3">
    <name type="scientific">Caldicellulosiruptor diazotrophicus</name>
    <dbReference type="NCBI Taxonomy" id="2806205"/>
    <lineage>
        <taxon>Bacteria</taxon>
        <taxon>Bacillati</taxon>
        <taxon>Bacillota</taxon>
        <taxon>Bacillota incertae sedis</taxon>
        <taxon>Caldicellulosiruptorales</taxon>
        <taxon>Caldicellulosiruptoraceae</taxon>
        <taxon>Caldicellulosiruptor</taxon>
    </lineage>
</organism>
<keyword evidence="1" id="KW-1133">Transmembrane helix</keyword>
<evidence type="ECO:0000313" key="2">
    <source>
        <dbReference type="EMBL" id="BCS80918.1"/>
    </source>
</evidence>
<dbReference type="RefSeq" id="WP_207181828.1">
    <property type="nucleotide sequence ID" value="NZ_AP024480.1"/>
</dbReference>
<proteinExistence type="predicted"/>
<feature type="transmembrane region" description="Helical" evidence="1">
    <location>
        <begin position="40"/>
        <end position="61"/>
    </location>
</feature>
<feature type="transmembrane region" description="Helical" evidence="1">
    <location>
        <begin position="114"/>
        <end position="138"/>
    </location>
</feature>
<feature type="transmembrane region" description="Helical" evidence="1">
    <location>
        <begin position="67"/>
        <end position="93"/>
    </location>
</feature>
<evidence type="ECO:0000313" key="3">
    <source>
        <dbReference type="Proteomes" id="UP000663623"/>
    </source>
</evidence>
<feature type="transmembrane region" description="Helical" evidence="1">
    <location>
        <begin position="181"/>
        <end position="201"/>
    </location>
</feature>